<dbReference type="Proteomes" id="UP000518266">
    <property type="component" value="Unassembled WGS sequence"/>
</dbReference>
<evidence type="ECO:0000313" key="1">
    <source>
        <dbReference type="EMBL" id="KAF3833348.1"/>
    </source>
</evidence>
<gene>
    <name evidence="1" type="ORF">F7725_027013</name>
</gene>
<comment type="caution">
    <text evidence="1">The sequence shown here is derived from an EMBL/GenBank/DDBJ whole genome shotgun (WGS) entry which is preliminary data.</text>
</comment>
<evidence type="ECO:0000313" key="2">
    <source>
        <dbReference type="Proteomes" id="UP000518266"/>
    </source>
</evidence>
<sequence length="133" mass="14375">MCASLPDLLGCLGSMATRTMGMASMLRGMKGGQAGEVDRVADFKTHSSRPPIPEERGEKNIYSKQALYKKSNGSTFTAQIDSQKQTLKELTEAANGSSDIVQELESKVKTLCGQVGTLSEKCLDLEGRSKRQT</sequence>
<organism evidence="1 2">
    <name type="scientific">Dissostichus mawsoni</name>
    <name type="common">Antarctic cod</name>
    <dbReference type="NCBI Taxonomy" id="36200"/>
    <lineage>
        <taxon>Eukaryota</taxon>
        <taxon>Metazoa</taxon>
        <taxon>Chordata</taxon>
        <taxon>Craniata</taxon>
        <taxon>Vertebrata</taxon>
        <taxon>Euteleostomi</taxon>
        <taxon>Actinopterygii</taxon>
        <taxon>Neopterygii</taxon>
        <taxon>Teleostei</taxon>
        <taxon>Neoteleostei</taxon>
        <taxon>Acanthomorphata</taxon>
        <taxon>Eupercaria</taxon>
        <taxon>Perciformes</taxon>
        <taxon>Notothenioidei</taxon>
        <taxon>Nototheniidae</taxon>
        <taxon>Dissostichus</taxon>
    </lineage>
</organism>
<proteinExistence type="predicted"/>
<name>A0A7J5XAB2_DISMA</name>
<reference evidence="1 2" key="1">
    <citation type="submission" date="2020-03" db="EMBL/GenBank/DDBJ databases">
        <title>Dissostichus mawsoni Genome sequencing and assembly.</title>
        <authorList>
            <person name="Park H."/>
        </authorList>
    </citation>
    <scope>NUCLEOTIDE SEQUENCE [LARGE SCALE GENOMIC DNA]</scope>
    <source>
        <strain evidence="1">DM0001</strain>
        <tissue evidence="1">Muscle</tissue>
    </source>
</reference>
<dbReference type="EMBL" id="JAAKFY010000027">
    <property type="protein sequence ID" value="KAF3833348.1"/>
    <property type="molecule type" value="Genomic_DNA"/>
</dbReference>
<keyword evidence="2" id="KW-1185">Reference proteome</keyword>
<dbReference type="AlphaFoldDB" id="A0A7J5XAB2"/>
<protein>
    <submittedName>
        <fullName evidence="1">Uncharacterized protein</fullName>
    </submittedName>
</protein>
<accession>A0A7J5XAB2</accession>